<dbReference type="InterPro" id="IPR058541">
    <property type="entry name" value="Ig_TPPC8_1st"/>
</dbReference>
<name>A0A7I8VSC1_9ANNE</name>
<organism evidence="4 5">
    <name type="scientific">Dimorphilus gyrociliatus</name>
    <dbReference type="NCBI Taxonomy" id="2664684"/>
    <lineage>
        <taxon>Eukaryota</taxon>
        <taxon>Metazoa</taxon>
        <taxon>Spiralia</taxon>
        <taxon>Lophotrochozoa</taxon>
        <taxon>Annelida</taxon>
        <taxon>Polychaeta</taxon>
        <taxon>Polychaeta incertae sedis</taxon>
        <taxon>Dinophilidae</taxon>
        <taxon>Dimorphilus</taxon>
    </lineage>
</organism>
<dbReference type="GO" id="GO:1990072">
    <property type="term" value="C:TRAPPIII protein complex"/>
    <property type="evidence" value="ECO:0007669"/>
    <property type="project" value="TreeGrafter"/>
</dbReference>
<dbReference type="InterPro" id="IPR024420">
    <property type="entry name" value="TRAPP_III_complex_Trs85"/>
</dbReference>
<evidence type="ECO:0000313" key="4">
    <source>
        <dbReference type="EMBL" id="CAD5119161.1"/>
    </source>
</evidence>
<dbReference type="EMBL" id="CAJFCJ010000009">
    <property type="protein sequence ID" value="CAD5119161.1"/>
    <property type="molecule type" value="Genomic_DNA"/>
</dbReference>
<feature type="region of interest" description="Disordered" evidence="1">
    <location>
        <begin position="242"/>
        <end position="274"/>
    </location>
</feature>
<dbReference type="Pfam" id="PF12739">
    <property type="entry name" value="TRAPPC-Trs85"/>
    <property type="match status" value="1"/>
</dbReference>
<reference evidence="4 5" key="1">
    <citation type="submission" date="2020-08" db="EMBL/GenBank/DDBJ databases">
        <authorList>
            <person name="Hejnol A."/>
        </authorList>
    </citation>
    <scope>NUCLEOTIDE SEQUENCE [LARGE SCALE GENOMIC DNA]</scope>
</reference>
<evidence type="ECO:0000259" key="2">
    <source>
        <dbReference type="Pfam" id="PF24542"/>
    </source>
</evidence>
<dbReference type="PANTHER" id="PTHR12975">
    <property type="entry name" value="TRANSPORT PROTEIN TRAPP"/>
    <property type="match status" value="1"/>
</dbReference>
<evidence type="ECO:0000256" key="1">
    <source>
        <dbReference type="SAM" id="MobiDB-lite"/>
    </source>
</evidence>
<keyword evidence="5" id="KW-1185">Reference proteome</keyword>
<dbReference type="Pfam" id="PF24545">
    <property type="entry name" value="Ig_TPPC8_1st"/>
    <property type="match status" value="1"/>
</dbReference>
<evidence type="ECO:0000313" key="5">
    <source>
        <dbReference type="Proteomes" id="UP000549394"/>
    </source>
</evidence>
<dbReference type="InterPro" id="IPR057651">
    <property type="entry name" value="Ig_TPPC8_C"/>
</dbReference>
<sequence length="1185" mass="134560">MANCKLSAVEFIQDSFSPTIAVSCSNDAAEVCAKNNLSFADMVEPFCKLSTDVEIRDTHAVPHNISNLRLILRDINHSAPQPSMTRKLLNDTVTLSSRSYFNSTGLEFRPSHETPWFEAFRETFMNCCPNYDHEFIKNYLACIFVVSSATDNAIEQFNALTHSQQQNQYQSKQSKWFSTHILRYYVLLHDASSPHQAKAEKTIESMRSVYGNNLCHMLVINSRNPIDEKSAPINYWNCSVTPKIPDPPGDQRDSPVGSHPLELRGESPEHEISIPSSVSVTSLRSLNMVETKDESYGCCLSTEDHDRIKAFIFEFASKSLIVWAEKSIQTLNDQVASKKRGFWKLFGSQNKPASSSSNSGESNAANVVYTTEAPEMQVRRLADLAFAFHMYELAGNMYHTAKRNFNSDHAWLYYAGALEMGELAAFMQGKIPSSNIETAINTYAYTCRQMTLAIRSTLLLTEVLKFKKMYTEAASQLIKMTSEDSDLCSALLLEQAAHCYLNHYGVSCRNQTRKYAFHMILSGHRYSKAGQRLHALRAYCQTLLIYKGKHWNLAEDHINFTIGRQCSNLKYLDKSCDAFEQLISYSKQNPAQQAAYFREYLYVLSLATKDSPPPSLSIPEIDWSRAHLYLPSSTGQITKLDSVHHTLRYQKKFESLEKLLGIPSQKASIFCHSAVSGKIKRPITAFVGEDLAFELTFKKRLKLHLVMTNIVLLWKFDDKSDEDAVNIEPISNFTMLLQENEKTLILKVKPNKIGKLVITGLIYELSCTSANQQQPVTVRGIQSVKLDSIPRNIFEIKITEDLPRVELTMSDLPESLVCGQIVNFNLSIKNIGNKTVNAIKLATSTSHLLIVLDSEELENNTLLLHNEIKPGEEIVKKAFVRASDQVGECIIHLIFMFLGDDNQYRTLRKNVIFNTVSGLLISAMIIDSDRKEIPQVVQCCIENDGNKTVQLKEIRCVQNYTIEAKGLDKEIKDICLRKGENEMIYLTLNGAEKEDSKTDTDSFCWFKRSEEKESLKDVVILSAFWEIDNNILGQNNVSIDLKPSISSTQHSLVDVQLIYSQKVAHEFNSKPRRLCHVPVILRLHNNYETDIETIIDANHNNVEIIKDYKADSQRRFIWSKQVYFCEKIKSKSYLDCKLIATFSCAGLYDLSKLKITFRPSSEKNFQYQKITTPYLISVGNVSLLE</sequence>
<protein>
    <submittedName>
        <fullName evidence="4">DgyrCDS7800</fullName>
    </submittedName>
</protein>
<comment type="caution">
    <text evidence="4">The sequence shown here is derived from an EMBL/GenBank/DDBJ whole genome shotgun (WGS) entry which is preliminary data.</text>
</comment>
<feature type="domain" description="TPPC8 first Ig-like" evidence="3">
    <location>
        <begin position="678"/>
        <end position="783"/>
    </location>
</feature>
<proteinExistence type="predicted"/>
<gene>
    <name evidence="4" type="ORF">DGYR_LOCUS7445</name>
</gene>
<feature type="compositionally biased region" description="Basic and acidic residues" evidence="1">
    <location>
        <begin position="261"/>
        <end position="272"/>
    </location>
</feature>
<dbReference type="AlphaFoldDB" id="A0A7I8VSC1"/>
<feature type="domain" description="TPPC8 C-terminal Ig-like" evidence="2">
    <location>
        <begin position="1052"/>
        <end position="1157"/>
    </location>
</feature>
<dbReference type="Proteomes" id="UP000549394">
    <property type="component" value="Unassembled WGS sequence"/>
</dbReference>
<dbReference type="Pfam" id="PF24542">
    <property type="entry name" value="Ig_TPPC8_C"/>
    <property type="match status" value="1"/>
</dbReference>
<dbReference type="OrthoDB" id="203724at2759"/>
<evidence type="ECO:0000259" key="3">
    <source>
        <dbReference type="Pfam" id="PF24545"/>
    </source>
</evidence>
<accession>A0A7I8VSC1</accession>
<dbReference type="PANTHER" id="PTHR12975:SF6">
    <property type="entry name" value="TRAFFICKING PROTEIN PARTICLE COMPLEX SUBUNIT 8"/>
    <property type="match status" value="1"/>
</dbReference>